<feature type="non-terminal residue" evidence="1">
    <location>
        <position position="107"/>
    </location>
</feature>
<dbReference type="Proteomes" id="UP000664167">
    <property type="component" value="Unassembled WGS sequence"/>
</dbReference>
<dbReference type="EMBL" id="JAFLRJ010001589">
    <property type="protein sequence ID" value="MBO0518385.1"/>
    <property type="molecule type" value="Genomic_DNA"/>
</dbReference>
<comment type="caution">
    <text evidence="1">The sequence shown here is derived from an EMBL/GenBank/DDBJ whole genome shotgun (WGS) entry which is preliminary data.</text>
</comment>
<name>A0A939FJS9_9ACTN</name>
<accession>A0A939FJS9</accession>
<dbReference type="AlphaFoldDB" id="A0A939FJS9"/>
<sequence>PPREGPPHSVWLTPIPGERRVEYDAETGEQVITTTPADGVMTDHADGLTRGGEALDRFRLVEGDPLSATVESEREETLSRGEWAVRVHTRSRMTADAHEFCVVNHLA</sequence>
<keyword evidence="2" id="KW-1185">Reference proteome</keyword>
<feature type="non-terminal residue" evidence="1">
    <location>
        <position position="1"/>
    </location>
</feature>
<evidence type="ECO:0000313" key="1">
    <source>
        <dbReference type="EMBL" id="MBO0518385.1"/>
    </source>
</evidence>
<proteinExistence type="predicted"/>
<dbReference type="GO" id="GO:0016787">
    <property type="term" value="F:hydrolase activity"/>
    <property type="evidence" value="ECO:0007669"/>
    <property type="project" value="UniProtKB-KW"/>
</dbReference>
<protein>
    <submittedName>
        <fullName evidence="1">Hydrolase CocE/NonD family protein</fullName>
    </submittedName>
</protein>
<organism evidence="1 2">
    <name type="scientific">Streptomyces beijiangensis</name>
    <dbReference type="NCBI Taxonomy" id="163361"/>
    <lineage>
        <taxon>Bacteria</taxon>
        <taxon>Bacillati</taxon>
        <taxon>Actinomycetota</taxon>
        <taxon>Actinomycetes</taxon>
        <taxon>Kitasatosporales</taxon>
        <taxon>Streptomycetaceae</taxon>
        <taxon>Streptomyces</taxon>
    </lineage>
</organism>
<keyword evidence="1" id="KW-0378">Hydrolase</keyword>
<reference evidence="1" key="1">
    <citation type="submission" date="2021-03" db="EMBL/GenBank/DDBJ databases">
        <title>Streptomyces poriferae sp. nov., a novel marine sponge-derived Actinobacteria species with anti-MRSA activity.</title>
        <authorList>
            <person name="Sandoval-Powers M."/>
            <person name="Kralova S."/>
            <person name="Nguyen G.-S."/>
            <person name="Fawwal D."/>
            <person name="Degnes K."/>
            <person name="Klinkenberg G."/>
            <person name="Sletta H."/>
            <person name="Wentzel A."/>
            <person name="Liles M.R."/>
        </authorList>
    </citation>
    <scope>NUCLEOTIDE SEQUENCE</scope>
    <source>
        <strain evidence="1">DSM 41794</strain>
    </source>
</reference>
<evidence type="ECO:0000313" key="2">
    <source>
        <dbReference type="Proteomes" id="UP000664167"/>
    </source>
</evidence>
<gene>
    <name evidence="1" type="ORF">J0695_42795</name>
</gene>